<sequence length="90" mass="9522">MSPTCCGDQSSSQPRRSELAGHLDSFDPLTQIIQTVGTWATGCSLESRAVEESLGALDKESAIPARTHFSEAEVAASLPKNPEAAKVFDS</sequence>
<organism evidence="2 3">
    <name type="scientific">Leucocoprinus birnbaumii</name>
    <dbReference type="NCBI Taxonomy" id="56174"/>
    <lineage>
        <taxon>Eukaryota</taxon>
        <taxon>Fungi</taxon>
        <taxon>Dikarya</taxon>
        <taxon>Basidiomycota</taxon>
        <taxon>Agaricomycotina</taxon>
        <taxon>Agaricomycetes</taxon>
        <taxon>Agaricomycetidae</taxon>
        <taxon>Agaricales</taxon>
        <taxon>Agaricineae</taxon>
        <taxon>Agaricaceae</taxon>
        <taxon>Leucocoprinus</taxon>
    </lineage>
</organism>
<gene>
    <name evidence="2" type="ORF">NP233_g9836</name>
</gene>
<dbReference type="AlphaFoldDB" id="A0AAD5VKD2"/>
<feature type="region of interest" description="Disordered" evidence="1">
    <location>
        <begin position="1"/>
        <end position="22"/>
    </location>
</feature>
<reference evidence="2" key="1">
    <citation type="submission" date="2022-07" db="EMBL/GenBank/DDBJ databases">
        <title>Genome Sequence of Leucocoprinus birnbaumii.</title>
        <authorList>
            <person name="Buettner E."/>
        </authorList>
    </citation>
    <scope>NUCLEOTIDE SEQUENCE</scope>
    <source>
        <strain evidence="2">VT141</strain>
    </source>
</reference>
<dbReference type="EMBL" id="JANIEX010000924">
    <property type="protein sequence ID" value="KAJ3562014.1"/>
    <property type="molecule type" value="Genomic_DNA"/>
</dbReference>
<comment type="caution">
    <text evidence="2">The sequence shown here is derived from an EMBL/GenBank/DDBJ whole genome shotgun (WGS) entry which is preliminary data.</text>
</comment>
<keyword evidence="3" id="KW-1185">Reference proteome</keyword>
<evidence type="ECO:0000313" key="3">
    <source>
        <dbReference type="Proteomes" id="UP001213000"/>
    </source>
</evidence>
<dbReference type="Proteomes" id="UP001213000">
    <property type="component" value="Unassembled WGS sequence"/>
</dbReference>
<evidence type="ECO:0000256" key="1">
    <source>
        <dbReference type="SAM" id="MobiDB-lite"/>
    </source>
</evidence>
<proteinExistence type="predicted"/>
<evidence type="ECO:0000313" key="2">
    <source>
        <dbReference type="EMBL" id="KAJ3562014.1"/>
    </source>
</evidence>
<name>A0AAD5VKD2_9AGAR</name>
<feature type="compositionally biased region" description="Polar residues" evidence="1">
    <location>
        <begin position="1"/>
        <end position="14"/>
    </location>
</feature>
<accession>A0AAD5VKD2</accession>
<protein>
    <submittedName>
        <fullName evidence="2">Uncharacterized protein</fullName>
    </submittedName>
</protein>